<keyword evidence="3" id="KW-0833">Ubl conjugation pathway</keyword>
<evidence type="ECO:0000256" key="3">
    <source>
        <dbReference type="ARBA" id="ARBA00022786"/>
    </source>
</evidence>
<evidence type="ECO:0000313" key="6">
    <source>
        <dbReference type="EMBL" id="KAK4483145.1"/>
    </source>
</evidence>
<feature type="region of interest" description="Disordered" evidence="4">
    <location>
        <begin position="1"/>
        <end position="25"/>
    </location>
</feature>
<reference evidence="6 7" key="1">
    <citation type="journal article" date="2023" name="bioRxiv">
        <title>Genome report: Whole genome sequence and annotation of Penstemon davidsonii.</title>
        <authorList>
            <person name="Ostevik K.L."/>
            <person name="Alabady M."/>
            <person name="Zhang M."/>
            <person name="Rausher M.D."/>
        </authorList>
    </citation>
    <scope>NUCLEOTIDE SEQUENCE [LARGE SCALE GENOMIC DNA]</scope>
    <source>
        <strain evidence="6">DNT005</strain>
        <tissue evidence="6">Whole leaf</tissue>
    </source>
</reference>
<sequence>MASEINSSRSNPKSRTQQQQQQQLVSTMIKQGFISHPFLSPPPNFRAIPSPTLFDIMSIEQARELKPPSSESHKKINDTVSSLLSQAPFQNNNNNNNNQWGMGDVRLTLVAKAVEGGGEEAAAAYRVSVDVHRRMLAAKSRFFAEKLRRSGTHSVEILDCDDVAVYLEAVVLMYCGDELKVKLMGMEVSKILALLKISSAIMFDDGVTACLEYLESVPWSEDEEEIIISNLNQLHLDDSRTNDVLQRVTSEPSTSTRADEIFLQLSFTLLQSKADKPRTEMKALIYRLLGEDHDNRIDISKDTLYHICHRCLSSLILCLSGATCLDNENKQDRGALMGEIAREADNMQWVVNILIDFKMGDEFVKLWADQKELAILHSKIPTMYRHEISKITAQLCVSIGRGQVLVPKDIRFALLSTWLEALYDDFAWMRRAGKSIDKKLVEEGLSQTILTLPLSQQQSILMKWFDRFLEKGDDCPNIQRAFEIWWRRAFVKQYVIESKLPVTVCDIPN</sequence>
<feature type="compositionally biased region" description="Polar residues" evidence="4">
    <location>
        <begin position="1"/>
        <end position="16"/>
    </location>
</feature>
<proteinExistence type="predicted"/>
<protein>
    <recommendedName>
        <fullName evidence="5">At3g05675-like ankyrin-like domain-containing protein</fullName>
    </recommendedName>
</protein>
<dbReference type="EMBL" id="JAYDYQ010002534">
    <property type="protein sequence ID" value="KAK4483145.1"/>
    <property type="molecule type" value="Genomic_DNA"/>
</dbReference>
<evidence type="ECO:0000256" key="4">
    <source>
        <dbReference type="SAM" id="MobiDB-lite"/>
    </source>
</evidence>
<dbReference type="InterPro" id="IPR038920">
    <property type="entry name" value="At3g05675-like"/>
</dbReference>
<dbReference type="Pfam" id="PF25553">
    <property type="entry name" value="BTB-POZ_ANK-like"/>
    <property type="match status" value="1"/>
</dbReference>
<comment type="caution">
    <text evidence="6">The sequence shown here is derived from an EMBL/GenBank/DDBJ whole genome shotgun (WGS) entry which is preliminary data.</text>
</comment>
<dbReference type="Proteomes" id="UP001291926">
    <property type="component" value="Unassembled WGS sequence"/>
</dbReference>
<dbReference type="PANTHER" id="PTHR31060:SF32">
    <property type="entry name" value="BTB_POZ DOMAIN PLANT PROTEIN"/>
    <property type="match status" value="1"/>
</dbReference>
<organism evidence="6 7">
    <name type="scientific">Penstemon davidsonii</name>
    <dbReference type="NCBI Taxonomy" id="160366"/>
    <lineage>
        <taxon>Eukaryota</taxon>
        <taxon>Viridiplantae</taxon>
        <taxon>Streptophyta</taxon>
        <taxon>Embryophyta</taxon>
        <taxon>Tracheophyta</taxon>
        <taxon>Spermatophyta</taxon>
        <taxon>Magnoliopsida</taxon>
        <taxon>eudicotyledons</taxon>
        <taxon>Gunneridae</taxon>
        <taxon>Pentapetalae</taxon>
        <taxon>asterids</taxon>
        <taxon>lamiids</taxon>
        <taxon>Lamiales</taxon>
        <taxon>Plantaginaceae</taxon>
        <taxon>Cheloneae</taxon>
        <taxon>Penstemon</taxon>
    </lineage>
</organism>
<evidence type="ECO:0000256" key="2">
    <source>
        <dbReference type="ARBA" id="ARBA00004906"/>
    </source>
</evidence>
<gene>
    <name evidence="6" type="ORF">RD792_010325</name>
</gene>
<accession>A0ABR0D2B3</accession>
<evidence type="ECO:0000313" key="7">
    <source>
        <dbReference type="Proteomes" id="UP001291926"/>
    </source>
</evidence>
<name>A0ABR0D2B3_9LAMI</name>
<evidence type="ECO:0000259" key="5">
    <source>
        <dbReference type="Pfam" id="PF25553"/>
    </source>
</evidence>
<feature type="domain" description="At3g05675-like ankyrin-like" evidence="5">
    <location>
        <begin position="260"/>
        <end position="492"/>
    </location>
</feature>
<comment type="pathway">
    <text evidence="2">Protein modification; protein ubiquitination.</text>
</comment>
<dbReference type="InterPro" id="IPR058039">
    <property type="entry name" value="At3g05675-like_ankyrin"/>
</dbReference>
<keyword evidence="7" id="KW-1185">Reference proteome</keyword>
<comment type="function">
    <text evidence="1">May act as a substrate-specific adapter of an E3 ubiquitin-protein ligase complex (CUL3-RBX1-BTB) which mediates the ubiquitination and subsequent proteasomal degradation of target proteins.</text>
</comment>
<evidence type="ECO:0000256" key="1">
    <source>
        <dbReference type="ARBA" id="ARBA00002668"/>
    </source>
</evidence>
<dbReference type="PANTHER" id="PTHR31060">
    <property type="entry name" value="OSJNBA0011J08.25 PROTEIN-RELATED"/>
    <property type="match status" value="1"/>
</dbReference>